<sequence>MATPFLTGSYITCEEYRAAPTALNTNNLVPGGTQTDQDNELAGIIARASRWIDNVARQPLYATQGAQNERVRIDDQGYLVLKAHQDRVKSVDALSYGATFQSMTAISTPIPASQYFIEENRILFSMLGSGVQWTGSLAFIAQPRSGQALVSWTYTAGWATTRLASAAAQGASSITVETASGIQPGMLARIVAGDAQVNVQVASTYTPGSTTVPLVSPLAAAWAAGSWFGEVPDDGKEACILATSHYIKERKGGGFTIASKGRDVQAEKQDIGIELIQAEEIALRYERRSP</sequence>
<evidence type="ECO:0000313" key="1">
    <source>
        <dbReference type="EMBL" id="MFD2421669.1"/>
    </source>
</evidence>
<reference evidence="2" key="1">
    <citation type="journal article" date="2019" name="Int. J. Syst. Evol. Microbiol.">
        <title>The Global Catalogue of Microorganisms (GCM) 10K type strain sequencing project: providing services to taxonomists for standard genome sequencing and annotation.</title>
        <authorList>
            <consortium name="The Broad Institute Genomics Platform"/>
            <consortium name="The Broad Institute Genome Sequencing Center for Infectious Disease"/>
            <person name="Wu L."/>
            <person name="Ma J."/>
        </authorList>
    </citation>
    <scope>NUCLEOTIDE SEQUENCE [LARGE SCALE GENOMIC DNA]</scope>
    <source>
        <strain evidence="2">CGMCC 4.7645</strain>
    </source>
</reference>
<accession>A0ABW5G441</accession>
<keyword evidence="2" id="KW-1185">Reference proteome</keyword>
<dbReference type="Proteomes" id="UP001597417">
    <property type="component" value="Unassembled WGS sequence"/>
</dbReference>
<name>A0ABW5G441_9PSEU</name>
<evidence type="ECO:0000313" key="2">
    <source>
        <dbReference type="Proteomes" id="UP001597417"/>
    </source>
</evidence>
<dbReference type="EMBL" id="JBHUKR010000022">
    <property type="protein sequence ID" value="MFD2421669.1"/>
    <property type="molecule type" value="Genomic_DNA"/>
</dbReference>
<organism evidence="1 2">
    <name type="scientific">Amycolatopsis pigmentata</name>
    <dbReference type="NCBI Taxonomy" id="450801"/>
    <lineage>
        <taxon>Bacteria</taxon>
        <taxon>Bacillati</taxon>
        <taxon>Actinomycetota</taxon>
        <taxon>Actinomycetes</taxon>
        <taxon>Pseudonocardiales</taxon>
        <taxon>Pseudonocardiaceae</taxon>
        <taxon>Amycolatopsis</taxon>
    </lineage>
</organism>
<proteinExistence type="predicted"/>
<comment type="caution">
    <text evidence="1">The sequence shown here is derived from an EMBL/GenBank/DDBJ whole genome shotgun (WGS) entry which is preliminary data.</text>
</comment>
<gene>
    <name evidence="1" type="ORF">ACFSXZ_35590</name>
</gene>
<dbReference type="RefSeq" id="WP_378270380.1">
    <property type="nucleotide sequence ID" value="NZ_JBHUKR010000022.1"/>
</dbReference>
<protein>
    <submittedName>
        <fullName evidence="1">Uncharacterized protein</fullName>
    </submittedName>
</protein>